<evidence type="ECO:0000313" key="3">
    <source>
        <dbReference type="Proteomes" id="UP000606974"/>
    </source>
</evidence>
<proteinExistence type="predicted"/>
<dbReference type="Proteomes" id="UP000606974">
    <property type="component" value="Unassembled WGS sequence"/>
</dbReference>
<name>A0A8H7A6Y3_9EURO</name>
<protein>
    <submittedName>
        <fullName evidence="2">Uncharacterized protein</fullName>
    </submittedName>
</protein>
<dbReference type="AlphaFoldDB" id="A0A8H7A6Y3"/>
<evidence type="ECO:0000313" key="2">
    <source>
        <dbReference type="EMBL" id="KAF7502084.1"/>
    </source>
</evidence>
<feature type="compositionally biased region" description="Basic and acidic residues" evidence="1">
    <location>
        <begin position="148"/>
        <end position="200"/>
    </location>
</feature>
<gene>
    <name evidence="2" type="ORF">GJ744_007323</name>
</gene>
<feature type="compositionally biased region" description="Polar residues" evidence="1">
    <location>
        <begin position="102"/>
        <end position="115"/>
    </location>
</feature>
<organism evidence="2 3">
    <name type="scientific">Endocarpon pusillum</name>
    <dbReference type="NCBI Taxonomy" id="364733"/>
    <lineage>
        <taxon>Eukaryota</taxon>
        <taxon>Fungi</taxon>
        <taxon>Dikarya</taxon>
        <taxon>Ascomycota</taxon>
        <taxon>Pezizomycotina</taxon>
        <taxon>Eurotiomycetes</taxon>
        <taxon>Chaetothyriomycetidae</taxon>
        <taxon>Verrucariales</taxon>
        <taxon>Verrucariaceae</taxon>
        <taxon>Endocarpon</taxon>
    </lineage>
</organism>
<feature type="compositionally biased region" description="Pro residues" evidence="1">
    <location>
        <begin position="362"/>
        <end position="372"/>
    </location>
</feature>
<sequence length="527" mass="55584">MRQRKYPRQLREDAASSPARTRTKTKSSALSDSLAQPSQPFHPSQPPQSPQARGRGRPKRKTMSLNTEKVSPGSGVNPTQPPASQPQILIDTSLVPLRAPQAHQSQIPPSTTALQLQPRDPRSALFQSRSPPRGSGSTPSDSRHSHRHSEPPPEHSEQSSRERGASSRERRSSPREPRALSRKRDADKRQEHPARGDKAQKILCRLPSSISQLPKASEDTPLPHANRAGAGHPSGAAGFFQPDTALGSAQLHRESGAFQPSGGLATIQSSGGRAAQDSGWVVTAQHTGALANVQPPQMFRFTQSVAAAQPERRSENALPGGWFGAAQNGRGAEAIQSHPGFEVFASPSEGLIHAQSGAARGIPPPRPSPGYPLPFRGGPGNIQSGRGFGDPQPPTGVPQTVQPRRGFGVSPTPPAAGVPRSESGTGGSPSRRASTAEESPSGGRSGANEVSGMSENILARTQLVAGPIPGLEPFQTAGEVSTSRPVTTTASPSPITTPGAATSQPATIWSFSIPKEYRRCLHPSVWH</sequence>
<evidence type="ECO:0000256" key="1">
    <source>
        <dbReference type="SAM" id="MobiDB-lite"/>
    </source>
</evidence>
<feature type="compositionally biased region" description="Low complexity" evidence="1">
    <location>
        <begin position="128"/>
        <end position="140"/>
    </location>
</feature>
<keyword evidence="3" id="KW-1185">Reference proteome</keyword>
<comment type="caution">
    <text evidence="2">The sequence shown here is derived from an EMBL/GenBank/DDBJ whole genome shotgun (WGS) entry which is preliminary data.</text>
</comment>
<accession>A0A8H7A6Y3</accession>
<feature type="region of interest" description="Disordered" evidence="1">
    <location>
        <begin position="356"/>
        <end position="454"/>
    </location>
</feature>
<feature type="region of interest" description="Disordered" evidence="1">
    <location>
        <begin position="470"/>
        <end position="502"/>
    </location>
</feature>
<dbReference type="EMBL" id="JAACFV010000354">
    <property type="protein sequence ID" value="KAF7502084.1"/>
    <property type="molecule type" value="Genomic_DNA"/>
</dbReference>
<feature type="compositionally biased region" description="Low complexity" evidence="1">
    <location>
        <begin position="487"/>
        <end position="502"/>
    </location>
</feature>
<dbReference type="OrthoDB" id="10528309at2759"/>
<feature type="region of interest" description="Disordered" evidence="1">
    <location>
        <begin position="1"/>
        <end position="242"/>
    </location>
</feature>
<feature type="compositionally biased region" description="Polar residues" evidence="1">
    <location>
        <begin position="26"/>
        <end position="35"/>
    </location>
</feature>
<feature type="compositionally biased region" description="Polar residues" evidence="1">
    <location>
        <begin position="63"/>
        <end position="78"/>
    </location>
</feature>
<reference evidence="2" key="1">
    <citation type="submission" date="2020-02" db="EMBL/GenBank/DDBJ databases">
        <authorList>
            <person name="Palmer J.M."/>
        </authorList>
    </citation>
    <scope>NUCLEOTIDE SEQUENCE</scope>
    <source>
        <strain evidence="2">EPUS1.4</strain>
        <tissue evidence="2">Thallus</tissue>
    </source>
</reference>